<comment type="caution">
    <text evidence="1">The sequence shown here is derived from an EMBL/GenBank/DDBJ whole genome shotgun (WGS) entry which is preliminary data.</text>
</comment>
<proteinExistence type="predicted"/>
<name>A0A645J3W0_9ZZZZ</name>
<protein>
    <submittedName>
        <fullName evidence="1">Uncharacterized protein</fullName>
    </submittedName>
</protein>
<reference evidence="1" key="1">
    <citation type="submission" date="2019-08" db="EMBL/GenBank/DDBJ databases">
        <authorList>
            <person name="Kucharzyk K."/>
            <person name="Murdoch R.W."/>
            <person name="Higgins S."/>
            <person name="Loffler F."/>
        </authorList>
    </citation>
    <scope>NUCLEOTIDE SEQUENCE</scope>
</reference>
<accession>A0A645J3W0</accession>
<evidence type="ECO:0000313" key="1">
    <source>
        <dbReference type="EMBL" id="MPN55184.1"/>
    </source>
</evidence>
<gene>
    <name evidence="1" type="ORF">SDC9_202863</name>
</gene>
<sequence length="47" mass="5163">MTMGNKRKNPVDGAAEIIGIYRGKITTHSDIPRIQKAPAADQLLPQF</sequence>
<dbReference type="AlphaFoldDB" id="A0A645J3W0"/>
<organism evidence="1">
    <name type="scientific">bioreactor metagenome</name>
    <dbReference type="NCBI Taxonomy" id="1076179"/>
    <lineage>
        <taxon>unclassified sequences</taxon>
        <taxon>metagenomes</taxon>
        <taxon>ecological metagenomes</taxon>
    </lineage>
</organism>
<dbReference type="EMBL" id="VSSQ01124132">
    <property type="protein sequence ID" value="MPN55184.1"/>
    <property type="molecule type" value="Genomic_DNA"/>
</dbReference>